<dbReference type="EMBL" id="FMYV01000002">
    <property type="protein sequence ID" value="SDC19543.1"/>
    <property type="molecule type" value="Genomic_DNA"/>
</dbReference>
<gene>
    <name evidence="6" type="primary">rnfG</name>
    <name evidence="10" type="ORF">E4650_04245</name>
    <name evidence="9" type="ORF">SAMN04488588_0568</name>
</gene>
<dbReference type="EMBL" id="SRME01000002">
    <property type="protein sequence ID" value="TGG88256.1"/>
    <property type="molecule type" value="Genomic_DNA"/>
</dbReference>
<evidence type="ECO:0000313" key="11">
    <source>
        <dbReference type="Proteomes" id="UP000199322"/>
    </source>
</evidence>
<evidence type="ECO:0000313" key="10">
    <source>
        <dbReference type="EMBL" id="TGG88256.1"/>
    </source>
</evidence>
<keyword evidence="4 6" id="KW-0288">FMN</keyword>
<keyword evidence="6 7" id="KW-0812">Transmembrane</keyword>
<dbReference type="SMART" id="SM00900">
    <property type="entry name" value="FMN_bind"/>
    <property type="match status" value="1"/>
</dbReference>
<dbReference type="Proteomes" id="UP000199322">
    <property type="component" value="Unassembled WGS sequence"/>
</dbReference>
<dbReference type="OrthoDB" id="45190at2"/>
<comment type="subunit">
    <text evidence="6">The complex is composed of six subunits: RnfA, RnfB, RnfC, RnfD, RnfE and RnfG.</text>
</comment>
<evidence type="ECO:0000259" key="8">
    <source>
        <dbReference type="SMART" id="SM00900"/>
    </source>
</evidence>
<dbReference type="Proteomes" id="UP000297288">
    <property type="component" value="Unassembled WGS sequence"/>
</dbReference>
<dbReference type="InterPro" id="IPR010209">
    <property type="entry name" value="Ion_transpt_RnfG/RsxG"/>
</dbReference>
<comment type="similarity">
    <text evidence="6">Belongs to the RnfG family.</text>
</comment>
<keyword evidence="6" id="KW-1003">Cell membrane</keyword>
<dbReference type="GO" id="GO:0009055">
    <property type="term" value="F:electron transfer activity"/>
    <property type="evidence" value="ECO:0007669"/>
    <property type="project" value="InterPro"/>
</dbReference>
<evidence type="ECO:0000256" key="5">
    <source>
        <dbReference type="ARBA" id="ARBA00022982"/>
    </source>
</evidence>
<keyword evidence="5 6" id="KW-0249">Electron transport</keyword>
<dbReference type="HAMAP" id="MF_00479">
    <property type="entry name" value="RsxG_RnfG"/>
    <property type="match status" value="1"/>
</dbReference>
<dbReference type="GO" id="GO:0022900">
    <property type="term" value="P:electron transport chain"/>
    <property type="evidence" value="ECO:0007669"/>
    <property type="project" value="UniProtKB-UniRule"/>
</dbReference>
<feature type="transmembrane region" description="Helical" evidence="7">
    <location>
        <begin position="12"/>
        <end position="29"/>
    </location>
</feature>
<keyword evidence="6 7" id="KW-0472">Membrane</keyword>
<dbReference type="EC" id="7.-.-.-" evidence="6"/>
<reference evidence="9 11" key="1">
    <citation type="submission" date="2016-10" db="EMBL/GenBank/DDBJ databases">
        <authorList>
            <person name="de Groot N.N."/>
        </authorList>
    </citation>
    <scope>NUCLEOTIDE SEQUENCE [LARGE SCALE GENOMIC DNA]</scope>
    <source>
        <strain evidence="9 11">WG14</strain>
    </source>
</reference>
<keyword evidence="6" id="KW-1278">Translocase</keyword>
<proteinExistence type="inferred from homology"/>
<comment type="function">
    <text evidence="6">Part of a membrane-bound complex that couples electron transfer with translocation of ions across the membrane.</text>
</comment>
<keyword evidence="3 6" id="KW-0285">Flavoprotein</keyword>
<reference evidence="10 12" key="2">
    <citation type="submission" date="2019-04" db="EMBL/GenBank/DDBJ databases">
        <title>Draft genome sequence data and analysis of a Fermenting Bacterium, Geotoga petraea strain HO-Geo1, isolated from heavy-oil petroleum reservoir in Russia.</title>
        <authorList>
            <person name="Grouzdev D.S."/>
            <person name="Semenova E.M."/>
            <person name="Sokolova D.S."/>
            <person name="Tourova T.P."/>
            <person name="Poltaraus A.B."/>
            <person name="Nazina T.N."/>
        </authorList>
    </citation>
    <scope>NUCLEOTIDE SEQUENCE [LARGE SCALE GENOMIC DNA]</scope>
    <source>
        <strain evidence="10 12">HO-Geo1</strain>
    </source>
</reference>
<feature type="domain" description="FMN-binding" evidence="8">
    <location>
        <begin position="114"/>
        <end position="225"/>
    </location>
</feature>
<evidence type="ECO:0000256" key="1">
    <source>
        <dbReference type="ARBA" id="ARBA00022448"/>
    </source>
</evidence>
<keyword evidence="1 6" id="KW-0813">Transport</keyword>
<comment type="cofactor">
    <cofactor evidence="6">
        <name>FMN</name>
        <dbReference type="ChEBI" id="CHEBI:58210"/>
    </cofactor>
</comment>
<evidence type="ECO:0000313" key="12">
    <source>
        <dbReference type="Proteomes" id="UP000297288"/>
    </source>
</evidence>
<protein>
    <recommendedName>
        <fullName evidence="6">Ion-translocating oxidoreductase complex subunit G</fullName>
        <ecNumber evidence="6">7.-.-.-</ecNumber>
    </recommendedName>
    <alternativeName>
        <fullName evidence="6">Rnf electron transport complex subunit G</fullName>
    </alternativeName>
</protein>
<evidence type="ECO:0000256" key="4">
    <source>
        <dbReference type="ARBA" id="ARBA00022643"/>
    </source>
</evidence>
<dbReference type="STRING" id="28234.SAMN04488588_0568"/>
<keyword evidence="11" id="KW-1185">Reference proteome</keyword>
<dbReference type="AlphaFoldDB" id="A0A1G6JLE7"/>
<dbReference type="PANTHER" id="PTHR36118:SF1">
    <property type="entry name" value="ION-TRANSLOCATING OXIDOREDUCTASE COMPLEX SUBUNIT G"/>
    <property type="match status" value="1"/>
</dbReference>
<accession>A0A1G6JLE7</accession>
<name>A0A1G6JLE7_9BACT</name>
<evidence type="ECO:0000256" key="2">
    <source>
        <dbReference type="ARBA" id="ARBA00022553"/>
    </source>
</evidence>
<dbReference type="NCBIfam" id="TIGR01947">
    <property type="entry name" value="rnfG"/>
    <property type="match status" value="1"/>
</dbReference>
<organism evidence="9 11">
    <name type="scientific">Geotoga petraea</name>
    <dbReference type="NCBI Taxonomy" id="28234"/>
    <lineage>
        <taxon>Bacteria</taxon>
        <taxon>Thermotogati</taxon>
        <taxon>Thermotogota</taxon>
        <taxon>Thermotogae</taxon>
        <taxon>Petrotogales</taxon>
        <taxon>Petrotogaceae</taxon>
        <taxon>Geotoga</taxon>
    </lineage>
</organism>
<dbReference type="InterPro" id="IPR007329">
    <property type="entry name" value="FMN-bd"/>
</dbReference>
<feature type="modified residue" description="FMN phosphoryl threonine" evidence="6">
    <location>
        <position position="208"/>
    </location>
</feature>
<evidence type="ECO:0000256" key="3">
    <source>
        <dbReference type="ARBA" id="ARBA00022630"/>
    </source>
</evidence>
<evidence type="ECO:0000256" key="6">
    <source>
        <dbReference type="HAMAP-Rule" id="MF_00479"/>
    </source>
</evidence>
<keyword evidence="2 6" id="KW-0597">Phosphoprotein</keyword>
<dbReference type="Pfam" id="PF04205">
    <property type="entry name" value="FMN_bind"/>
    <property type="match status" value="1"/>
</dbReference>
<keyword evidence="6 7" id="KW-1133">Transmembrane helix</keyword>
<evidence type="ECO:0000256" key="7">
    <source>
        <dbReference type="SAM" id="Phobius"/>
    </source>
</evidence>
<dbReference type="RefSeq" id="WP_091402628.1">
    <property type="nucleotide sequence ID" value="NZ_FMYV01000002.1"/>
</dbReference>
<feature type="transmembrane region" description="Helical" evidence="7">
    <location>
        <begin position="105"/>
        <end position="126"/>
    </location>
</feature>
<comment type="subcellular location">
    <subcellularLocation>
        <location evidence="6">Cell membrane</location>
        <topology evidence="6">Single-pass membrane protein</topology>
    </subcellularLocation>
</comment>
<dbReference type="GO" id="GO:0005886">
    <property type="term" value="C:plasma membrane"/>
    <property type="evidence" value="ECO:0007669"/>
    <property type="project" value="UniProtKB-SubCell"/>
</dbReference>
<dbReference type="GO" id="GO:0010181">
    <property type="term" value="F:FMN binding"/>
    <property type="evidence" value="ECO:0007669"/>
    <property type="project" value="InterPro"/>
</dbReference>
<dbReference type="PANTHER" id="PTHR36118">
    <property type="entry name" value="ION-TRANSLOCATING OXIDOREDUCTASE COMPLEX SUBUNIT G"/>
    <property type="match status" value="1"/>
</dbReference>
<evidence type="ECO:0000313" key="9">
    <source>
        <dbReference type="EMBL" id="SDC19543.1"/>
    </source>
</evidence>
<sequence>MKDYLKTGSILMLYMIVAAFLVAVVYNFVNPFIQDAEFNAKLDAIKAVLVDAETDESYIQEIPQSSEELEQYIWEESEENVLMTNSENSKIMSPVYKFSSEDKEIYVLTIAGLGFGGDVTSVASFVKENGKVKLNKIEVINYSQETPGLGAKISEEDVQKRFYNIPQEGLKSEVQVNKDAGASTDPSLREKLKEEGTVQTSDVMTGATITPRGVANSLNMAVEFLSEKGVM</sequence>